<name>A0AB39T8T0_9ACTN</name>
<organism evidence="1">
    <name type="scientific">Streptomyces sp. Y1</name>
    <dbReference type="NCBI Taxonomy" id="3238634"/>
    <lineage>
        <taxon>Bacteria</taxon>
        <taxon>Bacillati</taxon>
        <taxon>Actinomycetota</taxon>
        <taxon>Actinomycetes</taxon>
        <taxon>Kitasatosporales</taxon>
        <taxon>Streptomycetaceae</taxon>
        <taxon>Streptomyces</taxon>
    </lineage>
</organism>
<dbReference type="AlphaFoldDB" id="A0AB39T8T0"/>
<gene>
    <name evidence="1" type="ORF">AB2U05_00115</name>
</gene>
<dbReference type="InterPro" id="IPR045733">
    <property type="entry name" value="DUF6087"/>
</dbReference>
<dbReference type="RefSeq" id="WP_369182012.1">
    <property type="nucleotide sequence ID" value="NZ_CP163445.1"/>
</dbReference>
<sequence>MLGADDDGQSIAPWYGARAGRVRPVGTRDALALGPAPRRGALFEDAVCLVVEWDGACWRPLGVADGYAEAYTVIVRRGEAFAAPQEDTPVALLRKGSGRHRRADEGTAGA</sequence>
<reference evidence="1" key="1">
    <citation type="submission" date="2024-07" db="EMBL/GenBank/DDBJ databases">
        <authorList>
            <person name="Yu S.T."/>
        </authorList>
    </citation>
    <scope>NUCLEOTIDE SEQUENCE</scope>
    <source>
        <strain evidence="1">Y1</strain>
    </source>
</reference>
<dbReference type="Pfam" id="PF19565">
    <property type="entry name" value="DUF6087"/>
    <property type="match status" value="1"/>
</dbReference>
<dbReference type="EMBL" id="CP163445">
    <property type="protein sequence ID" value="XDQ76995.1"/>
    <property type="molecule type" value="Genomic_DNA"/>
</dbReference>
<proteinExistence type="predicted"/>
<protein>
    <submittedName>
        <fullName evidence="1">DUF6087 family protein</fullName>
    </submittedName>
</protein>
<evidence type="ECO:0000313" key="1">
    <source>
        <dbReference type="EMBL" id="XDQ76995.1"/>
    </source>
</evidence>
<accession>A0AB39T8T0</accession>